<dbReference type="Pfam" id="PF00528">
    <property type="entry name" value="BPD_transp_1"/>
    <property type="match status" value="1"/>
</dbReference>
<evidence type="ECO:0000259" key="10">
    <source>
        <dbReference type="PROSITE" id="PS50928"/>
    </source>
</evidence>
<dbReference type="GO" id="GO:0015419">
    <property type="term" value="F:ABC-type sulfate transporter activity"/>
    <property type="evidence" value="ECO:0007669"/>
    <property type="project" value="InterPro"/>
</dbReference>
<keyword evidence="4 9" id="KW-0812">Transmembrane</keyword>
<feature type="domain" description="ABC transmembrane type-1" evidence="10">
    <location>
        <begin position="57"/>
        <end position="263"/>
    </location>
</feature>
<reference evidence="11 12" key="1">
    <citation type="submission" date="2019-10" db="EMBL/GenBank/DDBJ databases">
        <title>Extracellular Electron Transfer in a Candidatus Methanoperedens spp. Enrichment Culture.</title>
        <authorList>
            <person name="Berger S."/>
            <person name="Rangel Shaw D."/>
            <person name="Berben T."/>
            <person name="In 'T Zandt M."/>
            <person name="Frank J."/>
            <person name="Reimann J."/>
            <person name="Jetten M.S.M."/>
            <person name="Welte C.U."/>
        </authorList>
    </citation>
    <scope>NUCLEOTIDE SEQUENCE [LARGE SCALE GENOMIC DNA]</scope>
    <source>
        <strain evidence="11">SB12</strain>
    </source>
</reference>
<dbReference type="PANTHER" id="PTHR30406">
    <property type="entry name" value="SULFATE TRANSPORT SYSTEM PERMEASE PROTEIN"/>
    <property type="match status" value="1"/>
</dbReference>
<evidence type="ECO:0000256" key="2">
    <source>
        <dbReference type="ARBA" id="ARBA00011779"/>
    </source>
</evidence>
<dbReference type="InterPro" id="IPR000515">
    <property type="entry name" value="MetI-like"/>
</dbReference>
<evidence type="ECO:0000256" key="6">
    <source>
        <dbReference type="ARBA" id="ARBA00023032"/>
    </source>
</evidence>
<dbReference type="AlphaFoldDB" id="A0A833H359"/>
<dbReference type="EMBL" id="WBUI01000005">
    <property type="protein sequence ID" value="KAB2933604.1"/>
    <property type="molecule type" value="Genomic_DNA"/>
</dbReference>
<dbReference type="InterPro" id="IPR005667">
    <property type="entry name" value="Sulph_transpt2"/>
</dbReference>
<feature type="transmembrane region" description="Helical" evidence="9">
    <location>
        <begin position="130"/>
        <end position="153"/>
    </location>
</feature>
<dbReference type="CDD" id="cd06261">
    <property type="entry name" value="TM_PBP2"/>
    <property type="match status" value="1"/>
</dbReference>
<comment type="subunit">
    <text evidence="2">The complex is composed of two ATP-binding proteins (CysA), two transmembrane proteins (CysT and CysW) and a solute-binding protein (CysP).</text>
</comment>
<keyword evidence="5 9" id="KW-1133">Transmembrane helix</keyword>
<feature type="transmembrane region" description="Helical" evidence="9">
    <location>
        <begin position="239"/>
        <end position="263"/>
    </location>
</feature>
<evidence type="ECO:0000256" key="4">
    <source>
        <dbReference type="ARBA" id="ARBA00022692"/>
    </source>
</evidence>
<comment type="subcellular location">
    <subcellularLocation>
        <location evidence="1">Cell membrane</location>
        <topology evidence="1">Multi-pass membrane protein</topology>
    </subcellularLocation>
</comment>
<accession>A0A833H359</accession>
<dbReference type="InterPro" id="IPR035906">
    <property type="entry name" value="MetI-like_sf"/>
</dbReference>
<protein>
    <submittedName>
        <fullName evidence="11">Sulfate ABC transporter permease subunit CysW</fullName>
    </submittedName>
</protein>
<feature type="transmembrane region" description="Helical" evidence="9">
    <location>
        <begin position="194"/>
        <end position="219"/>
    </location>
</feature>
<name>A0A833H359_9LEPT</name>
<comment type="function">
    <text evidence="8">Part of the ABC transporter complex CysAWTP (TC 3.A.1.6.1) involved in sulfate/thiosulfate import. Probably responsible for the translocation of the substrate across the membrane.</text>
</comment>
<evidence type="ECO:0000256" key="1">
    <source>
        <dbReference type="ARBA" id="ARBA00004651"/>
    </source>
</evidence>
<evidence type="ECO:0000256" key="9">
    <source>
        <dbReference type="SAM" id="Phobius"/>
    </source>
</evidence>
<feature type="transmembrane region" description="Helical" evidence="9">
    <location>
        <begin position="57"/>
        <end position="80"/>
    </location>
</feature>
<evidence type="ECO:0000313" key="11">
    <source>
        <dbReference type="EMBL" id="KAB2933604.1"/>
    </source>
</evidence>
<dbReference type="InterPro" id="IPR011866">
    <property type="entry name" value="CysW_permease"/>
</dbReference>
<keyword evidence="7 9" id="KW-0472">Membrane</keyword>
<organism evidence="11 12">
    <name type="scientific">Leptonema illini</name>
    <dbReference type="NCBI Taxonomy" id="183"/>
    <lineage>
        <taxon>Bacteria</taxon>
        <taxon>Pseudomonadati</taxon>
        <taxon>Spirochaetota</taxon>
        <taxon>Spirochaetia</taxon>
        <taxon>Leptospirales</taxon>
        <taxon>Leptospiraceae</taxon>
        <taxon>Leptonema</taxon>
    </lineage>
</organism>
<evidence type="ECO:0000256" key="8">
    <source>
        <dbReference type="ARBA" id="ARBA00025323"/>
    </source>
</evidence>
<feature type="transmembrane region" description="Helical" evidence="9">
    <location>
        <begin position="92"/>
        <end position="118"/>
    </location>
</feature>
<dbReference type="GO" id="GO:0005886">
    <property type="term" value="C:plasma membrane"/>
    <property type="evidence" value="ECO:0007669"/>
    <property type="project" value="UniProtKB-SubCell"/>
</dbReference>
<keyword evidence="3" id="KW-0813">Transport</keyword>
<proteinExistence type="predicted"/>
<dbReference type="NCBIfam" id="TIGR02140">
    <property type="entry name" value="permease_CysW"/>
    <property type="match status" value="1"/>
</dbReference>
<dbReference type="Proteomes" id="UP000460298">
    <property type="component" value="Unassembled WGS sequence"/>
</dbReference>
<sequence>MTIRDPLWLKIVLIGSVAAFLGFFLLLPVVLVLASAFEKGVVYYFQMLADPMTLHAVYLSSLVVLVSVPLNVVFGVAASWAIARFRFRGRALLITLIDLPFSVSPVVSGLLFVLLFGAHGWFGHFLRTQGIQILFAPPGIILATVFITFPFVARELIPVLEDQGRDEEEAARLLGAGPWTTFFRITIPSIRWGLFYGIVLSTARALGEFGAVSVVSGHIRGMTNTVPLHVEILYNEYEYTGAFAVASALMLLSVLTLVLRIVIEGRLKESRLKAGRLQEEPSTVGRLKEEKFT</sequence>
<dbReference type="NCBIfam" id="TIGR00969">
    <property type="entry name" value="3a0106s02"/>
    <property type="match status" value="1"/>
</dbReference>
<keyword evidence="6" id="KW-0764">Sulfate transport</keyword>
<dbReference type="SUPFAM" id="SSF161098">
    <property type="entry name" value="MetI-like"/>
    <property type="match status" value="1"/>
</dbReference>
<dbReference type="PANTHER" id="PTHR30406:SF1">
    <property type="entry name" value="SULFATE TRANSPORT SYSTEM PERMEASE PROTEIN CYSW"/>
    <property type="match status" value="1"/>
</dbReference>
<gene>
    <name evidence="11" type="primary">cysW</name>
    <name evidence="11" type="ORF">F9K24_07090</name>
</gene>
<dbReference type="Gene3D" id="1.10.3720.10">
    <property type="entry name" value="MetI-like"/>
    <property type="match status" value="1"/>
</dbReference>
<feature type="transmembrane region" description="Helical" evidence="9">
    <location>
        <begin position="12"/>
        <end position="37"/>
    </location>
</feature>
<dbReference type="PROSITE" id="PS50928">
    <property type="entry name" value="ABC_TM1"/>
    <property type="match status" value="1"/>
</dbReference>
<evidence type="ECO:0000256" key="5">
    <source>
        <dbReference type="ARBA" id="ARBA00022989"/>
    </source>
</evidence>
<evidence type="ECO:0000313" key="12">
    <source>
        <dbReference type="Proteomes" id="UP000460298"/>
    </source>
</evidence>
<comment type="caution">
    <text evidence="11">The sequence shown here is derived from an EMBL/GenBank/DDBJ whole genome shotgun (WGS) entry which is preliminary data.</text>
</comment>
<evidence type="ECO:0000256" key="3">
    <source>
        <dbReference type="ARBA" id="ARBA00022448"/>
    </source>
</evidence>
<evidence type="ECO:0000256" key="7">
    <source>
        <dbReference type="ARBA" id="ARBA00023136"/>
    </source>
</evidence>